<comment type="caution">
    <text evidence="3">The sequence shown here is derived from an EMBL/GenBank/DDBJ whole genome shotgun (WGS) entry which is preliminary data.</text>
</comment>
<evidence type="ECO:0000313" key="4">
    <source>
        <dbReference type="Proteomes" id="UP001156836"/>
    </source>
</evidence>
<gene>
    <name evidence="3" type="ORF">GCM10007860_09390</name>
</gene>
<evidence type="ECO:0000259" key="2">
    <source>
        <dbReference type="Pfam" id="PF01569"/>
    </source>
</evidence>
<dbReference type="Gene3D" id="1.20.144.10">
    <property type="entry name" value="Phosphatidic acid phosphatase type 2/haloperoxidase"/>
    <property type="match status" value="1"/>
</dbReference>
<keyword evidence="1" id="KW-0812">Transmembrane</keyword>
<protein>
    <recommendedName>
        <fullName evidence="2">Phosphatidic acid phosphatase type 2/haloperoxidase domain-containing protein</fullName>
    </recommendedName>
</protein>
<dbReference type="CDD" id="cd03396">
    <property type="entry name" value="PAP2_like_6"/>
    <property type="match status" value="1"/>
</dbReference>
<accession>A0ABQ6BQ64</accession>
<name>A0ABQ6BQ64_9NEIS</name>
<dbReference type="EMBL" id="BSOZ01000008">
    <property type="protein sequence ID" value="GLS03794.1"/>
    <property type="molecule type" value="Genomic_DNA"/>
</dbReference>
<keyword evidence="4" id="KW-1185">Reference proteome</keyword>
<dbReference type="Pfam" id="PF01569">
    <property type="entry name" value="PAP2"/>
    <property type="match status" value="1"/>
</dbReference>
<feature type="transmembrane region" description="Helical" evidence="1">
    <location>
        <begin position="168"/>
        <end position="184"/>
    </location>
</feature>
<proteinExistence type="predicted"/>
<dbReference type="SUPFAM" id="SSF48317">
    <property type="entry name" value="Acid phosphatase/Vanadium-dependent haloperoxidase"/>
    <property type="match status" value="1"/>
</dbReference>
<feature type="transmembrane region" description="Helical" evidence="1">
    <location>
        <begin position="26"/>
        <end position="43"/>
    </location>
</feature>
<feature type="domain" description="Phosphatidic acid phosphatase type 2/haloperoxidase" evidence="2">
    <location>
        <begin position="115"/>
        <end position="242"/>
    </location>
</feature>
<dbReference type="InterPro" id="IPR036938">
    <property type="entry name" value="PAP2/HPO_sf"/>
</dbReference>
<evidence type="ECO:0000313" key="3">
    <source>
        <dbReference type="EMBL" id="GLS03794.1"/>
    </source>
</evidence>
<dbReference type="InterPro" id="IPR000326">
    <property type="entry name" value="PAP2/HPO"/>
</dbReference>
<sequence>MPYLIARAVGWAGQGWRLNASRSARFWLLHLGLPLLIGLWLWLGYPGTGLDDLIVGHYFDPVTRHFPLQNAPLLANGLHSGTKMLCILVGVVMLGLWLMSFVDTRLRGHRRRAGWIFLGMLLSSTAVSLLKAHSIHHCPWDVVDYGGYAPHLALFEVLPPGISPGRCFPAGHASGGFALMAFYFGLRDSSPRRARLALWLGLGVGWAMGWFQTMRGAHFPSHTLWAAWVVWLVLLGLYCFFPPTVGKA</sequence>
<dbReference type="RefSeq" id="WP_018746984.1">
    <property type="nucleotide sequence ID" value="NZ_BSOZ01000008.1"/>
</dbReference>
<feature type="transmembrane region" description="Helical" evidence="1">
    <location>
        <begin position="113"/>
        <end position="130"/>
    </location>
</feature>
<feature type="transmembrane region" description="Helical" evidence="1">
    <location>
        <begin position="196"/>
        <end position="213"/>
    </location>
</feature>
<reference evidence="4" key="1">
    <citation type="journal article" date="2019" name="Int. J. Syst. Evol. Microbiol.">
        <title>The Global Catalogue of Microorganisms (GCM) 10K type strain sequencing project: providing services to taxonomists for standard genome sequencing and annotation.</title>
        <authorList>
            <consortium name="The Broad Institute Genomics Platform"/>
            <consortium name="The Broad Institute Genome Sequencing Center for Infectious Disease"/>
            <person name="Wu L."/>
            <person name="Ma J."/>
        </authorList>
    </citation>
    <scope>NUCLEOTIDE SEQUENCE [LARGE SCALE GENOMIC DNA]</scope>
    <source>
        <strain evidence="4">NBRC 104970</strain>
    </source>
</reference>
<organism evidence="3 4">
    <name type="scientific">Chitiniphilus shinanonensis</name>
    <dbReference type="NCBI Taxonomy" id="553088"/>
    <lineage>
        <taxon>Bacteria</taxon>
        <taxon>Pseudomonadati</taxon>
        <taxon>Pseudomonadota</taxon>
        <taxon>Betaproteobacteria</taxon>
        <taxon>Neisseriales</taxon>
        <taxon>Chitinibacteraceae</taxon>
        <taxon>Chitiniphilus</taxon>
    </lineage>
</organism>
<evidence type="ECO:0000256" key="1">
    <source>
        <dbReference type="SAM" id="Phobius"/>
    </source>
</evidence>
<keyword evidence="1" id="KW-1133">Transmembrane helix</keyword>
<dbReference type="Proteomes" id="UP001156836">
    <property type="component" value="Unassembled WGS sequence"/>
</dbReference>
<feature type="transmembrane region" description="Helical" evidence="1">
    <location>
        <begin position="225"/>
        <end position="245"/>
    </location>
</feature>
<keyword evidence="1" id="KW-0472">Membrane</keyword>
<feature type="transmembrane region" description="Helical" evidence="1">
    <location>
        <begin position="82"/>
        <end position="101"/>
    </location>
</feature>